<evidence type="ECO:0000256" key="1">
    <source>
        <dbReference type="SAM" id="Phobius"/>
    </source>
</evidence>
<keyword evidence="1" id="KW-0472">Membrane</keyword>
<reference evidence="2 3" key="1">
    <citation type="submission" date="2020-08" db="EMBL/GenBank/DDBJ databases">
        <title>Sequencing the genomes of 1000 actinobacteria strains.</title>
        <authorList>
            <person name="Klenk H.-P."/>
        </authorList>
    </citation>
    <scope>NUCLEOTIDE SEQUENCE [LARGE SCALE GENOMIC DNA]</scope>
    <source>
        <strain evidence="2 3">DSM 45809</strain>
    </source>
</reference>
<dbReference type="EMBL" id="JACHNB010000001">
    <property type="protein sequence ID" value="MBB4743611.1"/>
    <property type="molecule type" value="Genomic_DNA"/>
</dbReference>
<evidence type="ECO:0000313" key="2">
    <source>
        <dbReference type="EMBL" id="MBB4743611.1"/>
    </source>
</evidence>
<dbReference type="Proteomes" id="UP000546162">
    <property type="component" value="Unassembled WGS sequence"/>
</dbReference>
<gene>
    <name evidence="2" type="ORF">BJY16_007070</name>
</gene>
<keyword evidence="1" id="KW-1133">Transmembrane helix</keyword>
<name>A0A7W7MB50_9ACTN</name>
<accession>A0A7W7MB50</accession>
<sequence length="42" mass="4860">MDAAALSFLMLVAGLVISYWVIRLAVRHAIQDADRRRFRNRS</sequence>
<comment type="caution">
    <text evidence="2">The sequence shown here is derived from an EMBL/GenBank/DDBJ whole genome shotgun (WGS) entry which is preliminary data.</text>
</comment>
<organism evidence="2 3">
    <name type="scientific">Actinoplanes octamycinicus</name>
    <dbReference type="NCBI Taxonomy" id="135948"/>
    <lineage>
        <taxon>Bacteria</taxon>
        <taxon>Bacillati</taxon>
        <taxon>Actinomycetota</taxon>
        <taxon>Actinomycetes</taxon>
        <taxon>Micromonosporales</taxon>
        <taxon>Micromonosporaceae</taxon>
        <taxon>Actinoplanes</taxon>
    </lineage>
</organism>
<feature type="transmembrane region" description="Helical" evidence="1">
    <location>
        <begin position="6"/>
        <end position="26"/>
    </location>
</feature>
<evidence type="ECO:0000313" key="3">
    <source>
        <dbReference type="Proteomes" id="UP000546162"/>
    </source>
</evidence>
<dbReference type="AlphaFoldDB" id="A0A7W7MB50"/>
<keyword evidence="1" id="KW-0812">Transmembrane</keyword>
<keyword evidence="3" id="KW-1185">Reference proteome</keyword>
<protein>
    <submittedName>
        <fullName evidence="2">Uncharacterized protein</fullName>
    </submittedName>
</protein>
<dbReference type="RefSeq" id="WP_260418349.1">
    <property type="nucleotide sequence ID" value="NZ_BAABFG010000005.1"/>
</dbReference>
<proteinExistence type="predicted"/>